<feature type="domain" description="Isochorismatase-like" evidence="2">
    <location>
        <begin position="3"/>
        <end position="166"/>
    </location>
</feature>
<dbReference type="PANTHER" id="PTHR43540:SF6">
    <property type="entry name" value="ISOCHORISMATASE-LIKE DOMAIN-CONTAINING PROTEIN"/>
    <property type="match status" value="1"/>
</dbReference>
<dbReference type="InterPro" id="IPR050272">
    <property type="entry name" value="Isochorismatase-like_hydrls"/>
</dbReference>
<dbReference type="SUPFAM" id="SSF52499">
    <property type="entry name" value="Isochorismatase-like hydrolases"/>
    <property type="match status" value="1"/>
</dbReference>
<proteinExistence type="predicted"/>
<name>A0A078MQT4_9MICC</name>
<dbReference type="GO" id="GO:0016787">
    <property type="term" value="F:hydrolase activity"/>
    <property type="evidence" value="ECO:0007669"/>
    <property type="project" value="UniProtKB-KW"/>
</dbReference>
<evidence type="ECO:0000256" key="1">
    <source>
        <dbReference type="ARBA" id="ARBA00022801"/>
    </source>
</evidence>
<dbReference type="Gene3D" id="3.40.50.850">
    <property type="entry name" value="Isochorismatase-like"/>
    <property type="match status" value="1"/>
</dbReference>
<dbReference type="InterPro" id="IPR036380">
    <property type="entry name" value="Isochorismatase-like_sf"/>
</dbReference>
<dbReference type="PATRIC" id="fig|1461584.3.peg.486"/>
<dbReference type="EMBL" id="LN483070">
    <property type="protein sequence ID" value="CEA07181.1"/>
    <property type="molecule type" value="Genomic_DNA"/>
</dbReference>
<dbReference type="InterPro" id="IPR000868">
    <property type="entry name" value="Isochorismatase-like_dom"/>
</dbReference>
<dbReference type="Pfam" id="PF00857">
    <property type="entry name" value="Isochorismatase"/>
    <property type="match status" value="1"/>
</dbReference>
<dbReference type="CDD" id="cd00431">
    <property type="entry name" value="cysteine_hydrolases"/>
    <property type="match status" value="1"/>
</dbReference>
<protein>
    <submittedName>
        <fullName evidence="3">Streptothricin hydrolase</fullName>
    </submittedName>
</protein>
<dbReference type="AlphaFoldDB" id="A0A078MQT4"/>
<reference evidence="3" key="1">
    <citation type="submission" date="2014-07" db="EMBL/GenBank/DDBJ databases">
        <authorList>
            <person name="Urmite Genomes Urmite Genomes"/>
        </authorList>
    </citation>
    <scope>NUCLEOTIDE SEQUENCE</scope>
    <source>
        <strain evidence="3">11W110_air</strain>
    </source>
</reference>
<accession>A0A078MQT4</accession>
<evidence type="ECO:0000313" key="3">
    <source>
        <dbReference type="EMBL" id="CEA07181.1"/>
    </source>
</evidence>
<sequence length="186" mass="21092">MSTALLVIDMQNAYFESPELQKHQARMVEKTNELIRIARSAEVPVLMVCTEHEQDRSTWTLSMLDDGQGFIFSGSEQAEFIPGLEYEQLPRLVKTRDSAFVGTDLLLRLRNWNVEHLVLAGVATHNCVGQTAAEAFAHNFRVVFAGEAVASTDEEYEKSMLKMLTDEYRQQIMDNAELRKFLTGSD</sequence>
<organism evidence="3">
    <name type="scientific">Arthrobacter saudimassiliensis</name>
    <dbReference type="NCBI Taxonomy" id="1461584"/>
    <lineage>
        <taxon>Bacteria</taxon>
        <taxon>Bacillati</taxon>
        <taxon>Actinomycetota</taxon>
        <taxon>Actinomycetes</taxon>
        <taxon>Micrococcales</taxon>
        <taxon>Micrococcaceae</taxon>
        <taxon>Arthrobacter</taxon>
    </lineage>
</organism>
<gene>
    <name evidence="3" type="primary">sttH</name>
    <name evidence="3" type="ORF">BN1051_00494</name>
</gene>
<keyword evidence="1 3" id="KW-0378">Hydrolase</keyword>
<evidence type="ECO:0000259" key="2">
    <source>
        <dbReference type="Pfam" id="PF00857"/>
    </source>
</evidence>
<dbReference type="PANTHER" id="PTHR43540">
    <property type="entry name" value="PEROXYUREIDOACRYLATE/UREIDOACRYLATE AMIDOHYDROLASE-RELATED"/>
    <property type="match status" value="1"/>
</dbReference>